<organism evidence="2 3">
    <name type="scientific">Streptococcus pluranimalium</name>
    <dbReference type="NCBI Taxonomy" id="82348"/>
    <lineage>
        <taxon>Bacteria</taxon>
        <taxon>Bacillati</taxon>
        <taxon>Bacillota</taxon>
        <taxon>Bacilli</taxon>
        <taxon>Lactobacillales</taxon>
        <taxon>Streptococcaceae</taxon>
        <taxon>Streptococcus</taxon>
    </lineage>
</organism>
<proteinExistence type="predicted"/>
<dbReference type="Proteomes" id="UP000238956">
    <property type="component" value="Chromosome"/>
</dbReference>
<feature type="transmembrane region" description="Helical" evidence="1">
    <location>
        <begin position="63"/>
        <end position="83"/>
    </location>
</feature>
<dbReference type="GeneID" id="98392551"/>
<dbReference type="KEGG" id="splr:C0J00_01320"/>
<dbReference type="AlphaFoldDB" id="A0A2L0D205"/>
<evidence type="ECO:0000256" key="1">
    <source>
        <dbReference type="SAM" id="Phobius"/>
    </source>
</evidence>
<dbReference type="EMBL" id="CP025536">
    <property type="protein sequence ID" value="AUW95862.1"/>
    <property type="molecule type" value="Genomic_DNA"/>
</dbReference>
<keyword evidence="3" id="KW-1185">Reference proteome</keyword>
<protein>
    <submittedName>
        <fullName evidence="2">Uncharacterized protein</fullName>
    </submittedName>
</protein>
<evidence type="ECO:0000313" key="2">
    <source>
        <dbReference type="EMBL" id="AUW95862.1"/>
    </source>
</evidence>
<keyword evidence="1" id="KW-0472">Membrane</keyword>
<reference evidence="2 3" key="2">
    <citation type="submission" date="2018-02" db="EMBL/GenBank/DDBJ databases">
        <title>Whole genome sequencing analysis of Streptococcus pluranimalium isolated from cattle infected mastitis in China.</title>
        <authorList>
            <person name="Zhang J.-R."/>
            <person name="Hu G.-Z."/>
        </authorList>
    </citation>
    <scope>NUCLEOTIDE SEQUENCE [LARGE SCALE GENOMIC DNA]</scope>
    <source>
        <strain evidence="2 3">TH11417</strain>
    </source>
</reference>
<accession>A0A2L0D205</accession>
<dbReference type="OrthoDB" id="2224527at2"/>
<keyword evidence="1" id="KW-1133">Transmembrane helix</keyword>
<sequence length="84" mass="10268">MIKKWTFWQQFNRLFAVVVLLTVVGIICKDDKWHLWGRILWFGSFALYPKVPDYIALYQRDRFQIYIRYGSIIMLLISCYALWK</sequence>
<evidence type="ECO:0000313" key="3">
    <source>
        <dbReference type="Proteomes" id="UP000238956"/>
    </source>
</evidence>
<reference evidence="2 3" key="1">
    <citation type="submission" date="2017-12" db="EMBL/GenBank/DDBJ databases">
        <authorList>
            <person name="Hurst M.R.H."/>
        </authorList>
    </citation>
    <scope>NUCLEOTIDE SEQUENCE [LARGE SCALE GENOMIC DNA]</scope>
    <source>
        <strain evidence="2 3">TH11417</strain>
    </source>
</reference>
<keyword evidence="1" id="KW-0812">Transmembrane</keyword>
<dbReference type="RefSeq" id="WP_104967203.1">
    <property type="nucleotide sequence ID" value="NZ_CP025536.1"/>
</dbReference>
<gene>
    <name evidence="2" type="ORF">C0J00_01320</name>
</gene>
<name>A0A2L0D205_9STRE</name>